<evidence type="ECO:0008006" key="3">
    <source>
        <dbReference type="Google" id="ProtNLM"/>
    </source>
</evidence>
<gene>
    <name evidence="1" type="ORF">EV386_1997</name>
</gene>
<dbReference type="EMBL" id="SGWX01000001">
    <property type="protein sequence ID" value="RZS61687.1"/>
    <property type="molecule type" value="Genomic_DNA"/>
</dbReference>
<name>A0A4Q7M457_9MICO</name>
<dbReference type="AlphaFoldDB" id="A0A4Q7M457"/>
<dbReference type="OrthoDB" id="5080562at2"/>
<dbReference type="Pfam" id="PF12691">
    <property type="entry name" value="Phage_tail_terminator_6"/>
    <property type="match status" value="1"/>
</dbReference>
<evidence type="ECO:0000313" key="2">
    <source>
        <dbReference type="Proteomes" id="UP000293852"/>
    </source>
</evidence>
<dbReference type="Proteomes" id="UP000293852">
    <property type="component" value="Unassembled WGS sequence"/>
</dbReference>
<evidence type="ECO:0000313" key="1">
    <source>
        <dbReference type="EMBL" id="RZS61687.1"/>
    </source>
</evidence>
<dbReference type="RefSeq" id="WP_130414577.1">
    <property type="nucleotide sequence ID" value="NZ_SGWX01000001.1"/>
</dbReference>
<dbReference type="InterPro" id="IPR024411">
    <property type="entry name" value="Tail_terminator_phage"/>
</dbReference>
<sequence length="139" mass="14668">MTLTDTETVYAVAQVLADAGVGAWRPNGPGFTAGEVGIFYGQIGTTPDRAIGVTRYTRLDFVPGDRHPVRVPYLQVRVRGATAPNSADDLADAVDGVLQGLTRVGGLNYVERVSGPAPLGPDGNGRQELTINYRVSLEG</sequence>
<comment type="caution">
    <text evidence="1">The sequence shown here is derived from an EMBL/GenBank/DDBJ whole genome shotgun (WGS) entry which is preliminary data.</text>
</comment>
<keyword evidence="2" id="KW-1185">Reference proteome</keyword>
<organism evidence="1 2">
    <name type="scientific">Xylanimonas ulmi</name>
    <dbReference type="NCBI Taxonomy" id="228973"/>
    <lineage>
        <taxon>Bacteria</taxon>
        <taxon>Bacillati</taxon>
        <taxon>Actinomycetota</taxon>
        <taxon>Actinomycetes</taxon>
        <taxon>Micrococcales</taxon>
        <taxon>Promicromonosporaceae</taxon>
        <taxon>Xylanimonas</taxon>
    </lineage>
</organism>
<accession>A0A4Q7M457</accession>
<proteinExistence type="predicted"/>
<reference evidence="1 2" key="1">
    <citation type="submission" date="2019-02" db="EMBL/GenBank/DDBJ databases">
        <title>Sequencing the genomes of 1000 actinobacteria strains.</title>
        <authorList>
            <person name="Klenk H.-P."/>
        </authorList>
    </citation>
    <scope>NUCLEOTIDE SEQUENCE [LARGE SCALE GENOMIC DNA]</scope>
    <source>
        <strain evidence="1 2">DSM 16932</strain>
    </source>
</reference>
<protein>
    <recommendedName>
        <fullName evidence="3">Tail terminator</fullName>
    </recommendedName>
</protein>